<organism evidence="1 2">
    <name type="scientific">Kineothrix alysoides</name>
    <dbReference type="NCBI Taxonomy" id="1469948"/>
    <lineage>
        <taxon>Bacteria</taxon>
        <taxon>Bacillati</taxon>
        <taxon>Bacillota</taxon>
        <taxon>Clostridia</taxon>
        <taxon>Lachnospirales</taxon>
        <taxon>Lachnospiraceae</taxon>
        <taxon>Kineothrix</taxon>
    </lineage>
</organism>
<reference evidence="1 2" key="1">
    <citation type="submission" date="2019-03" db="EMBL/GenBank/DDBJ databases">
        <title>Genomic Encyclopedia of Type Strains, Phase IV (KMG-IV): sequencing the most valuable type-strain genomes for metagenomic binning, comparative biology and taxonomic classification.</title>
        <authorList>
            <person name="Goeker M."/>
        </authorList>
    </citation>
    <scope>NUCLEOTIDE SEQUENCE [LARGE SCALE GENOMIC DNA]</scope>
    <source>
        <strain evidence="1 2">DSM 100556</strain>
    </source>
</reference>
<dbReference type="AlphaFoldDB" id="A0A4R1QS25"/>
<dbReference type="Proteomes" id="UP000295718">
    <property type="component" value="Unassembled WGS sequence"/>
</dbReference>
<comment type="caution">
    <text evidence="1">The sequence shown here is derived from an EMBL/GenBank/DDBJ whole genome shotgun (WGS) entry which is preliminary data.</text>
</comment>
<accession>A0A4R1QS25</accession>
<name>A0A4R1QS25_9FIRM</name>
<dbReference type="RefSeq" id="WP_157837522.1">
    <property type="nucleotide sequence ID" value="NZ_JPNB01000001.1"/>
</dbReference>
<gene>
    <name evidence="1" type="ORF">EDD76_11275</name>
</gene>
<dbReference type="EMBL" id="SLUO01000012">
    <property type="protein sequence ID" value="TCL56247.1"/>
    <property type="molecule type" value="Genomic_DNA"/>
</dbReference>
<keyword evidence="2" id="KW-1185">Reference proteome</keyword>
<sequence>MKYKFAYYTDEYFDQMEKLILNSYSIGFPAYLFNQLQFDRGVHSAWANNKANWEQTF</sequence>
<evidence type="ECO:0000313" key="2">
    <source>
        <dbReference type="Proteomes" id="UP000295718"/>
    </source>
</evidence>
<proteinExistence type="predicted"/>
<protein>
    <submittedName>
        <fullName evidence="1">Uncharacterized protein</fullName>
    </submittedName>
</protein>
<evidence type="ECO:0000313" key="1">
    <source>
        <dbReference type="EMBL" id="TCL56247.1"/>
    </source>
</evidence>